<feature type="signal peptide" evidence="2">
    <location>
        <begin position="1"/>
        <end position="20"/>
    </location>
</feature>
<dbReference type="HOGENOM" id="CLU_454110_0_0_1"/>
<evidence type="ECO:0000256" key="2">
    <source>
        <dbReference type="SAM" id="SignalP"/>
    </source>
</evidence>
<accession>A0A059F0G9</accession>
<evidence type="ECO:0000313" key="4">
    <source>
        <dbReference type="Proteomes" id="UP000030655"/>
    </source>
</evidence>
<feature type="compositionally biased region" description="Basic and acidic residues" evidence="1">
    <location>
        <begin position="144"/>
        <end position="159"/>
    </location>
</feature>
<evidence type="ECO:0000256" key="1">
    <source>
        <dbReference type="SAM" id="MobiDB-lite"/>
    </source>
</evidence>
<feature type="compositionally biased region" description="Basic and acidic residues" evidence="1">
    <location>
        <begin position="417"/>
        <end position="438"/>
    </location>
</feature>
<proteinExistence type="predicted"/>
<feature type="compositionally biased region" description="Basic and acidic residues" evidence="1">
    <location>
        <begin position="493"/>
        <end position="601"/>
    </location>
</feature>
<feature type="compositionally biased region" description="Basic and acidic residues" evidence="1">
    <location>
        <begin position="214"/>
        <end position="261"/>
    </location>
</feature>
<keyword evidence="2" id="KW-0732">Signal</keyword>
<reference evidence="3 4" key="2">
    <citation type="submission" date="2014-03" db="EMBL/GenBank/DDBJ databases">
        <title>The Genome Sequence of Anncaliia algerae insect isolate PRA339.</title>
        <authorList>
            <consortium name="The Broad Institute Genome Sequencing Platform"/>
            <consortium name="The Broad Institute Genome Sequencing Center for Infectious Disease"/>
            <person name="Cuomo C."/>
            <person name="Becnel J."/>
            <person name="Sanscrainte N."/>
            <person name="Walker B."/>
            <person name="Young S.K."/>
            <person name="Zeng Q."/>
            <person name="Gargeya S."/>
            <person name="Fitzgerald M."/>
            <person name="Haas B."/>
            <person name="Abouelleil A."/>
            <person name="Alvarado L."/>
            <person name="Arachchi H.M."/>
            <person name="Berlin A.M."/>
            <person name="Chapman S.B."/>
            <person name="Dewar J."/>
            <person name="Goldberg J."/>
            <person name="Griggs A."/>
            <person name="Gujja S."/>
            <person name="Hansen M."/>
            <person name="Howarth C."/>
            <person name="Imamovic A."/>
            <person name="Larimer J."/>
            <person name="McCowan C."/>
            <person name="Murphy C."/>
            <person name="Neiman D."/>
            <person name="Pearson M."/>
            <person name="Priest M."/>
            <person name="Roberts A."/>
            <person name="Saif S."/>
            <person name="Shea T."/>
            <person name="Sisk P."/>
            <person name="Sykes S."/>
            <person name="Wortman J."/>
            <person name="Nusbaum C."/>
            <person name="Birren B."/>
        </authorList>
    </citation>
    <scope>NUCLEOTIDE SEQUENCE [LARGE SCALE GENOMIC DNA]</scope>
    <source>
        <strain evidence="3 4">PRA339</strain>
    </source>
</reference>
<feature type="compositionally biased region" description="Basic and acidic residues" evidence="1">
    <location>
        <begin position="295"/>
        <end position="320"/>
    </location>
</feature>
<organism evidence="3 4">
    <name type="scientific">Anncaliia algerae PRA339</name>
    <dbReference type="NCBI Taxonomy" id="1288291"/>
    <lineage>
        <taxon>Eukaryota</taxon>
        <taxon>Fungi</taxon>
        <taxon>Fungi incertae sedis</taxon>
        <taxon>Microsporidia</taxon>
        <taxon>Tubulinosematoidea</taxon>
        <taxon>Tubulinosematidae</taxon>
        <taxon>Anncaliia</taxon>
    </lineage>
</organism>
<feature type="region of interest" description="Disordered" evidence="1">
    <location>
        <begin position="75"/>
        <end position="171"/>
    </location>
</feature>
<sequence length="601" mass="66393">MSANNILKFMIICFARYAFATKSKEEKSDSKAPILNISLDNQGKEHNDQRVNINNYFFFSENGEMGLISCNPESGISFGKREHPKPKDDSKEGNASKTETRDKSTLNYRNPGVSDDGNAISGNSFKERMSSKGITEVKQGKKHSTGDSKDVKSHERTEDYNLDGPEPSEDFQEGVIVMGNNFGSMLSDFLRIMLSGTSRDEGNEADECPQATPLEKKAEAKQQKKNSKEAKTEAAVDKNSKKSLDSDDIIDKSEGKKRDKITASTSKENGDKVVLDDSTENENPEGMTESNEDEKDSKITVSKENDSKIPLSDTKEKENPETMTESNEDEKIDDIAASKENGDKVVLDDSTEKQNPEAMTESNEDEKIDDIAASKENGSKVSFSDTKEKKENPDVGSDGFDSTKAIVGNKGSVSLDKSTEEINKEVDESKVEPEKSSSVEDVAISESKALDENITTDTEKRGNINSDTGEVTPLKENPDGIGKVPFEDIPNDSVEKDEVVTHEEKDHSSHEKLNDNKGKVPEEDGVVTHEEKDHSSHEELNDNKDKVSEKEIDEEKKGEDNTARDDGKDELSAKEQGEISTDEGKEDKNKDHEPSESAKEK</sequence>
<dbReference type="STRING" id="1288291.A0A059F0G9"/>
<name>A0A059F0G9_9MICR</name>
<dbReference type="EMBL" id="KK365179">
    <property type="protein sequence ID" value="KCZ80476.1"/>
    <property type="molecule type" value="Genomic_DNA"/>
</dbReference>
<protein>
    <submittedName>
        <fullName evidence="3">Uncharacterized protein</fullName>
    </submittedName>
</protein>
<feature type="compositionally biased region" description="Basic and acidic residues" evidence="1">
    <location>
        <begin position="79"/>
        <end position="104"/>
    </location>
</feature>
<dbReference type="Proteomes" id="UP000030655">
    <property type="component" value="Unassembled WGS sequence"/>
</dbReference>
<dbReference type="OrthoDB" id="10468874at2759"/>
<keyword evidence="4" id="KW-1185">Reference proteome</keyword>
<dbReference type="VEuPathDB" id="MicrosporidiaDB:H312_02113"/>
<evidence type="ECO:0000313" key="3">
    <source>
        <dbReference type="EMBL" id="KCZ80476.1"/>
    </source>
</evidence>
<feature type="chain" id="PRO_5001572415" evidence="2">
    <location>
        <begin position="21"/>
        <end position="601"/>
    </location>
</feature>
<reference evidence="4" key="1">
    <citation type="submission" date="2013-02" db="EMBL/GenBank/DDBJ databases">
        <authorList>
            <consortium name="The Broad Institute Genome Sequencing Platform"/>
            <person name="Cuomo C."/>
            <person name="Becnel J."/>
            <person name="Sanscrainte N."/>
            <person name="Walker B."/>
            <person name="Young S.K."/>
            <person name="Zeng Q."/>
            <person name="Gargeya S."/>
            <person name="Fitzgerald M."/>
            <person name="Haas B."/>
            <person name="Abouelleil A."/>
            <person name="Alvarado L."/>
            <person name="Arachchi H.M."/>
            <person name="Berlin A.M."/>
            <person name="Chapman S.B."/>
            <person name="Dewar J."/>
            <person name="Goldberg J."/>
            <person name="Griggs A."/>
            <person name="Gujja S."/>
            <person name="Hansen M."/>
            <person name="Howarth C."/>
            <person name="Imamovic A."/>
            <person name="Larimer J."/>
            <person name="McCowan C."/>
            <person name="Murphy C."/>
            <person name="Neiman D."/>
            <person name="Pearson M."/>
            <person name="Priest M."/>
            <person name="Roberts A."/>
            <person name="Saif S."/>
            <person name="Shea T."/>
            <person name="Sisk P."/>
            <person name="Sykes S."/>
            <person name="Wortman J."/>
            <person name="Nusbaum C."/>
            <person name="Birren B."/>
        </authorList>
    </citation>
    <scope>NUCLEOTIDE SEQUENCE [LARGE SCALE GENOMIC DNA]</scope>
    <source>
        <strain evidence="4">PRA339</strain>
    </source>
</reference>
<feature type="region of interest" description="Disordered" evidence="1">
    <location>
        <begin position="198"/>
        <end position="601"/>
    </location>
</feature>
<dbReference type="AlphaFoldDB" id="A0A059F0G9"/>
<feature type="compositionally biased region" description="Basic and acidic residues" evidence="1">
    <location>
        <begin position="333"/>
        <end position="355"/>
    </location>
</feature>
<gene>
    <name evidence="3" type="ORF">H312_02113</name>
</gene>